<organism evidence="7 8">
    <name type="scientific">Euplotes crassus</name>
    <dbReference type="NCBI Taxonomy" id="5936"/>
    <lineage>
        <taxon>Eukaryota</taxon>
        <taxon>Sar</taxon>
        <taxon>Alveolata</taxon>
        <taxon>Ciliophora</taxon>
        <taxon>Intramacronucleata</taxon>
        <taxon>Spirotrichea</taxon>
        <taxon>Hypotrichia</taxon>
        <taxon>Euplotida</taxon>
        <taxon>Euplotidae</taxon>
        <taxon>Moneuplotes</taxon>
    </lineage>
</organism>
<dbReference type="GO" id="GO:0022857">
    <property type="term" value="F:transmembrane transporter activity"/>
    <property type="evidence" value="ECO:0007669"/>
    <property type="project" value="InterPro"/>
</dbReference>
<feature type="transmembrane region" description="Helical" evidence="6">
    <location>
        <begin position="396"/>
        <end position="415"/>
    </location>
</feature>
<feature type="transmembrane region" description="Helical" evidence="6">
    <location>
        <begin position="7"/>
        <end position="32"/>
    </location>
</feature>
<dbReference type="InterPro" id="IPR052983">
    <property type="entry name" value="MFS_Riboflavin_Transporter"/>
</dbReference>
<dbReference type="Pfam" id="PF07690">
    <property type="entry name" value="MFS_1"/>
    <property type="match status" value="2"/>
</dbReference>
<keyword evidence="5 6" id="KW-0472">Membrane</keyword>
<protein>
    <recommendedName>
        <fullName evidence="9">Major facilitator superfamily (MFS) profile domain-containing protein</fullName>
    </recommendedName>
</protein>
<evidence type="ECO:0000256" key="4">
    <source>
        <dbReference type="ARBA" id="ARBA00022989"/>
    </source>
</evidence>
<name>A0AAD1X0W4_EUPCR</name>
<accession>A0AAD1X0W4</accession>
<feature type="transmembrane region" description="Helical" evidence="6">
    <location>
        <begin position="190"/>
        <end position="210"/>
    </location>
</feature>
<feature type="transmembrane region" description="Helical" evidence="6">
    <location>
        <begin position="265"/>
        <end position="285"/>
    </location>
</feature>
<feature type="transmembrane region" description="Helical" evidence="6">
    <location>
        <begin position="52"/>
        <end position="72"/>
    </location>
</feature>
<keyword evidence="8" id="KW-1185">Reference proteome</keyword>
<keyword evidence="3 6" id="KW-0812">Transmembrane</keyword>
<dbReference type="InterPro" id="IPR011701">
    <property type="entry name" value="MFS"/>
</dbReference>
<dbReference type="EMBL" id="CAMPGE010000271">
    <property type="protein sequence ID" value="CAI2359008.1"/>
    <property type="molecule type" value="Genomic_DNA"/>
</dbReference>
<evidence type="ECO:0000256" key="6">
    <source>
        <dbReference type="SAM" id="Phobius"/>
    </source>
</evidence>
<keyword evidence="4 6" id="KW-1133">Transmembrane helix</keyword>
<evidence type="ECO:0000313" key="8">
    <source>
        <dbReference type="Proteomes" id="UP001295684"/>
    </source>
</evidence>
<proteinExistence type="predicted"/>
<evidence type="ECO:0000313" key="7">
    <source>
        <dbReference type="EMBL" id="CAI2359008.1"/>
    </source>
</evidence>
<evidence type="ECO:0000256" key="5">
    <source>
        <dbReference type="ARBA" id="ARBA00023136"/>
    </source>
</evidence>
<feature type="transmembrane region" description="Helical" evidence="6">
    <location>
        <begin position="361"/>
        <end position="384"/>
    </location>
</feature>
<dbReference type="SUPFAM" id="SSF103473">
    <property type="entry name" value="MFS general substrate transporter"/>
    <property type="match status" value="1"/>
</dbReference>
<sequence>MSDLKRGILCVSAGVILNLFLGCFYLWGNISVYVTSYFYMYDRGITLDDTSLIFPIQMVGMILFVPVAPFALKVLPPWLCCLVGSCIAIGAVIIASFTTNFIIFMVLHGFFFGLGSGIAYLAPIITSWDYFPERKGLVSGIILAGYGLGPFIFGYISSAIANPENESPTHVVDGGVIFSPDNPISTRAPHMIRVNALSWLILVIASSPFIRKRKVQKDEKVFDRQREELFESLYDEDKEDYDDHLTAPDTTDVEPEVIENKKFKAAMFSLTSLQIFIMMALTGFYPNFLAINFKSYGQVKISSDIFMTTVGAVASVTNGFTRIGWATLFDKFGFKYVYIGLLLVQSANAFTIQLIRGVPILYLIWVSTGFLCLAGLVTLFPPLSAKVFGPKTGSRVYSFLFSSLAVAAIGCFFLNMLSSKGKISQEVLFYIFGGLTVVALVIAIFFKEVRVGLQENPKKVEEETRRFRVYDYTHTG</sequence>
<dbReference type="Proteomes" id="UP001295684">
    <property type="component" value="Unassembled WGS sequence"/>
</dbReference>
<feature type="transmembrane region" description="Helical" evidence="6">
    <location>
        <begin position="103"/>
        <end position="125"/>
    </location>
</feature>
<dbReference type="PANTHER" id="PTHR43385:SF1">
    <property type="entry name" value="RIBOFLAVIN TRANSPORTER RIBJ"/>
    <property type="match status" value="1"/>
</dbReference>
<dbReference type="AlphaFoldDB" id="A0AAD1X0W4"/>
<dbReference type="PANTHER" id="PTHR43385">
    <property type="entry name" value="RIBOFLAVIN TRANSPORTER RIBJ"/>
    <property type="match status" value="1"/>
</dbReference>
<feature type="transmembrane region" description="Helical" evidence="6">
    <location>
        <begin position="79"/>
        <end position="97"/>
    </location>
</feature>
<dbReference type="GO" id="GO:0016020">
    <property type="term" value="C:membrane"/>
    <property type="evidence" value="ECO:0007669"/>
    <property type="project" value="UniProtKB-SubCell"/>
</dbReference>
<feature type="transmembrane region" description="Helical" evidence="6">
    <location>
        <begin position="336"/>
        <end position="355"/>
    </location>
</feature>
<feature type="transmembrane region" description="Helical" evidence="6">
    <location>
        <begin position="305"/>
        <end position="324"/>
    </location>
</feature>
<evidence type="ECO:0008006" key="9">
    <source>
        <dbReference type="Google" id="ProtNLM"/>
    </source>
</evidence>
<reference evidence="7" key="1">
    <citation type="submission" date="2023-07" db="EMBL/GenBank/DDBJ databases">
        <authorList>
            <consortium name="AG Swart"/>
            <person name="Singh M."/>
            <person name="Singh A."/>
            <person name="Seah K."/>
            <person name="Emmerich C."/>
        </authorList>
    </citation>
    <scope>NUCLEOTIDE SEQUENCE</scope>
    <source>
        <strain evidence="7">DP1</strain>
    </source>
</reference>
<feature type="transmembrane region" description="Helical" evidence="6">
    <location>
        <begin position="427"/>
        <end position="446"/>
    </location>
</feature>
<evidence type="ECO:0000256" key="2">
    <source>
        <dbReference type="ARBA" id="ARBA00022448"/>
    </source>
</evidence>
<gene>
    <name evidence="7" type="ORF">ECRASSUSDP1_LOCUS292</name>
</gene>
<dbReference type="InterPro" id="IPR036259">
    <property type="entry name" value="MFS_trans_sf"/>
</dbReference>
<evidence type="ECO:0000256" key="1">
    <source>
        <dbReference type="ARBA" id="ARBA00004141"/>
    </source>
</evidence>
<feature type="transmembrane region" description="Helical" evidence="6">
    <location>
        <begin position="137"/>
        <end position="156"/>
    </location>
</feature>
<comment type="subcellular location">
    <subcellularLocation>
        <location evidence="1">Membrane</location>
        <topology evidence="1">Multi-pass membrane protein</topology>
    </subcellularLocation>
</comment>
<comment type="caution">
    <text evidence="7">The sequence shown here is derived from an EMBL/GenBank/DDBJ whole genome shotgun (WGS) entry which is preliminary data.</text>
</comment>
<dbReference type="PROSITE" id="PS51257">
    <property type="entry name" value="PROKAR_LIPOPROTEIN"/>
    <property type="match status" value="1"/>
</dbReference>
<evidence type="ECO:0000256" key="3">
    <source>
        <dbReference type="ARBA" id="ARBA00022692"/>
    </source>
</evidence>
<dbReference type="Gene3D" id="1.20.1250.20">
    <property type="entry name" value="MFS general substrate transporter like domains"/>
    <property type="match status" value="2"/>
</dbReference>
<keyword evidence="2" id="KW-0813">Transport</keyword>